<comment type="caution">
    <text evidence="1">The sequence shown here is derived from an EMBL/GenBank/DDBJ whole genome shotgun (WGS) entry which is preliminary data.</text>
</comment>
<gene>
    <name evidence="1" type="ORF">CEXT_604391</name>
</gene>
<reference evidence="1 2" key="1">
    <citation type="submission" date="2021-06" db="EMBL/GenBank/DDBJ databases">
        <title>Caerostris extrusa draft genome.</title>
        <authorList>
            <person name="Kono N."/>
            <person name="Arakawa K."/>
        </authorList>
    </citation>
    <scope>NUCLEOTIDE SEQUENCE [LARGE SCALE GENOMIC DNA]</scope>
</reference>
<dbReference type="AlphaFoldDB" id="A0AAV4RDB5"/>
<protein>
    <submittedName>
        <fullName evidence="1">Uncharacterized protein</fullName>
    </submittedName>
</protein>
<name>A0AAV4RDB5_CAEEX</name>
<evidence type="ECO:0000313" key="1">
    <source>
        <dbReference type="EMBL" id="GIY19864.1"/>
    </source>
</evidence>
<dbReference type="Proteomes" id="UP001054945">
    <property type="component" value="Unassembled WGS sequence"/>
</dbReference>
<evidence type="ECO:0000313" key="2">
    <source>
        <dbReference type="Proteomes" id="UP001054945"/>
    </source>
</evidence>
<dbReference type="EMBL" id="BPLR01007802">
    <property type="protein sequence ID" value="GIY19864.1"/>
    <property type="molecule type" value="Genomic_DNA"/>
</dbReference>
<proteinExistence type="predicted"/>
<accession>A0AAV4RDB5</accession>
<organism evidence="1 2">
    <name type="scientific">Caerostris extrusa</name>
    <name type="common">Bark spider</name>
    <name type="synonym">Caerostris bankana</name>
    <dbReference type="NCBI Taxonomy" id="172846"/>
    <lineage>
        <taxon>Eukaryota</taxon>
        <taxon>Metazoa</taxon>
        <taxon>Ecdysozoa</taxon>
        <taxon>Arthropoda</taxon>
        <taxon>Chelicerata</taxon>
        <taxon>Arachnida</taxon>
        <taxon>Araneae</taxon>
        <taxon>Araneomorphae</taxon>
        <taxon>Entelegynae</taxon>
        <taxon>Araneoidea</taxon>
        <taxon>Araneidae</taxon>
        <taxon>Caerostris</taxon>
    </lineage>
</organism>
<sequence length="109" mass="12375">MLGINSCRQPFEVWVPFVSPLLETEDKKKLQMFPREPKKSPRVLRDQVTSYDRGTPINQRHGQLRMNDGDATCLQDAAALSFGFPAVNNSQGTPWVVQVVNWSFHGQMT</sequence>
<keyword evidence="2" id="KW-1185">Reference proteome</keyword>